<keyword evidence="5" id="KW-0808">Transferase</keyword>
<comment type="catalytic activity">
    <reaction evidence="18">
        <text>L-seryl-[protein] + ATP = O-phospho-L-seryl-[protein] + ADP + H(+)</text>
        <dbReference type="Rhea" id="RHEA:17989"/>
        <dbReference type="Rhea" id="RHEA-COMP:9863"/>
        <dbReference type="Rhea" id="RHEA-COMP:11604"/>
        <dbReference type="ChEBI" id="CHEBI:15378"/>
        <dbReference type="ChEBI" id="CHEBI:29999"/>
        <dbReference type="ChEBI" id="CHEBI:30616"/>
        <dbReference type="ChEBI" id="CHEBI:83421"/>
        <dbReference type="ChEBI" id="CHEBI:456216"/>
        <dbReference type="EC" id="2.7.11.1"/>
    </reaction>
    <physiologicalReaction direction="left-to-right" evidence="18">
        <dbReference type="Rhea" id="RHEA:17990"/>
    </physiologicalReaction>
</comment>
<evidence type="ECO:0000256" key="9">
    <source>
        <dbReference type="ARBA" id="ARBA00022741"/>
    </source>
</evidence>
<comment type="subcellular location">
    <subcellularLocation>
        <location evidence="2">Membrane</location>
        <topology evidence="2">Single-pass type I membrane protein</topology>
    </subcellularLocation>
</comment>
<dbReference type="InterPro" id="IPR008271">
    <property type="entry name" value="Ser/Thr_kinase_AS"/>
</dbReference>
<dbReference type="VEuPathDB" id="FungiDB:GVI51_F02959"/>
<keyword evidence="11" id="KW-0378">Hydrolase</keyword>
<dbReference type="VEuPathDB" id="FungiDB:B1J91_F03245g"/>
<keyword evidence="14 20" id="KW-1133">Transmembrane helix</keyword>
<evidence type="ECO:0000256" key="13">
    <source>
        <dbReference type="ARBA" id="ARBA00022842"/>
    </source>
</evidence>
<comment type="catalytic activity">
    <reaction evidence="17">
        <text>L-threonyl-[protein] + ATP = O-phospho-L-threonyl-[protein] + ADP + H(+)</text>
        <dbReference type="Rhea" id="RHEA:46608"/>
        <dbReference type="Rhea" id="RHEA-COMP:11060"/>
        <dbReference type="Rhea" id="RHEA-COMP:11605"/>
        <dbReference type="ChEBI" id="CHEBI:15378"/>
        <dbReference type="ChEBI" id="CHEBI:30013"/>
        <dbReference type="ChEBI" id="CHEBI:30616"/>
        <dbReference type="ChEBI" id="CHEBI:61977"/>
        <dbReference type="ChEBI" id="CHEBI:456216"/>
        <dbReference type="EC" id="2.7.11.1"/>
    </reaction>
    <physiologicalReaction direction="left-to-right" evidence="17">
        <dbReference type="Rhea" id="RHEA:46609"/>
    </physiologicalReaction>
</comment>
<dbReference type="InterPro" id="IPR011047">
    <property type="entry name" value="Quinoprotein_ADH-like_sf"/>
</dbReference>
<keyword evidence="6 20" id="KW-0812">Transmembrane</keyword>
<dbReference type="PROSITE" id="PS50011">
    <property type="entry name" value="PROTEIN_KINASE_DOM"/>
    <property type="match status" value="1"/>
</dbReference>
<evidence type="ECO:0000259" key="21">
    <source>
        <dbReference type="PROSITE" id="PS50011"/>
    </source>
</evidence>
<dbReference type="GO" id="GO:0006397">
    <property type="term" value="P:mRNA processing"/>
    <property type="evidence" value="ECO:0007669"/>
    <property type="project" value="InterPro"/>
</dbReference>
<evidence type="ECO:0000256" key="2">
    <source>
        <dbReference type="ARBA" id="ARBA00004479"/>
    </source>
</evidence>
<dbReference type="FunFam" id="1.20.1440.180:FF:000002">
    <property type="entry name" value="Serine/threonine-protein kinase/endoribonuclease IRE1"/>
    <property type="match status" value="1"/>
</dbReference>
<evidence type="ECO:0000256" key="6">
    <source>
        <dbReference type="ARBA" id="ARBA00022692"/>
    </source>
</evidence>
<evidence type="ECO:0000256" key="8">
    <source>
        <dbReference type="ARBA" id="ARBA00022729"/>
    </source>
</evidence>
<dbReference type="EMBL" id="LLZZ01000022">
    <property type="protein sequence ID" value="KTB12331.1"/>
    <property type="molecule type" value="Genomic_DNA"/>
</dbReference>
<keyword evidence="16" id="KW-0325">Glycoprotein</keyword>
<evidence type="ECO:0000256" key="5">
    <source>
        <dbReference type="ARBA" id="ARBA00022679"/>
    </source>
</evidence>
<dbReference type="InterPro" id="IPR015943">
    <property type="entry name" value="WD40/YVTN_repeat-like_dom_sf"/>
</dbReference>
<dbReference type="GO" id="GO:1990332">
    <property type="term" value="C:Ire1 complex"/>
    <property type="evidence" value="ECO:0007669"/>
    <property type="project" value="EnsemblFungi"/>
</dbReference>
<dbReference type="GO" id="GO:0036498">
    <property type="term" value="P:IRE1-mediated unfolded protein response"/>
    <property type="evidence" value="ECO:0007669"/>
    <property type="project" value="EnsemblFungi"/>
</dbReference>
<dbReference type="SMART" id="SM00220">
    <property type="entry name" value="S_TKc"/>
    <property type="match status" value="1"/>
</dbReference>
<evidence type="ECO:0000256" key="18">
    <source>
        <dbReference type="ARBA" id="ARBA00048977"/>
    </source>
</evidence>
<dbReference type="GO" id="GO:0031505">
    <property type="term" value="P:fungal-type cell wall organization"/>
    <property type="evidence" value="ECO:0007669"/>
    <property type="project" value="EnsemblFungi"/>
</dbReference>
<dbReference type="GO" id="GO:0006020">
    <property type="term" value="P:inositol metabolic process"/>
    <property type="evidence" value="ECO:0007669"/>
    <property type="project" value="EnsemblFungi"/>
</dbReference>
<keyword evidence="15 20" id="KW-0472">Membrane</keyword>
<dbReference type="InterPro" id="IPR011009">
    <property type="entry name" value="Kinase-like_dom_sf"/>
</dbReference>
<dbReference type="GO" id="GO:0005524">
    <property type="term" value="F:ATP binding"/>
    <property type="evidence" value="ECO:0007669"/>
    <property type="project" value="UniProtKB-KW"/>
</dbReference>
<evidence type="ECO:0000256" key="4">
    <source>
        <dbReference type="ARBA" id="ARBA00022527"/>
    </source>
</evidence>
<accession>A0A0W0CBX9</accession>
<dbReference type="PROSITE" id="PS51392">
    <property type="entry name" value="KEN"/>
    <property type="match status" value="1"/>
</dbReference>
<feature type="compositionally biased region" description="Basic residues" evidence="19">
    <location>
        <begin position="569"/>
        <end position="584"/>
    </location>
</feature>
<feature type="domain" description="KEN" evidence="22">
    <location>
        <begin position="906"/>
        <end position="1036"/>
    </location>
</feature>
<dbReference type="GO" id="GO:0004521">
    <property type="term" value="F:RNA endonuclease activity"/>
    <property type="evidence" value="ECO:0007669"/>
    <property type="project" value="EnsemblFungi"/>
</dbReference>
<organism evidence="23 24">
    <name type="scientific">Candida glabrata</name>
    <name type="common">Yeast</name>
    <name type="synonym">Torulopsis glabrata</name>
    <dbReference type="NCBI Taxonomy" id="5478"/>
    <lineage>
        <taxon>Eukaryota</taxon>
        <taxon>Fungi</taxon>
        <taxon>Dikarya</taxon>
        <taxon>Ascomycota</taxon>
        <taxon>Saccharomycotina</taxon>
        <taxon>Saccharomycetes</taxon>
        <taxon>Saccharomycetales</taxon>
        <taxon>Saccharomycetaceae</taxon>
        <taxon>Nakaseomyces</taxon>
    </lineage>
</organism>
<dbReference type="VEuPathDB" id="FungiDB:CAGL0F03245g"/>
<evidence type="ECO:0000313" key="23">
    <source>
        <dbReference type="EMBL" id="KTB12331.1"/>
    </source>
</evidence>
<dbReference type="VEuPathDB" id="FungiDB:GWK60_F02959"/>
<dbReference type="InterPro" id="IPR018391">
    <property type="entry name" value="PQQ_b-propeller_rpt"/>
</dbReference>
<dbReference type="FunFam" id="3.30.200.20:FF:000077">
    <property type="entry name" value="Putative Serine/threonine-protein kinase/endoribonuclease IRE1"/>
    <property type="match status" value="1"/>
</dbReference>
<dbReference type="InterPro" id="IPR010513">
    <property type="entry name" value="KEN_dom"/>
</dbReference>
<keyword evidence="4" id="KW-0723">Serine/threonine-protein kinase</keyword>
<dbReference type="InterPro" id="IPR038357">
    <property type="entry name" value="KEN_sf"/>
</dbReference>
<feature type="domain" description="Protein kinase" evidence="21">
    <location>
        <begin position="601"/>
        <end position="903"/>
    </location>
</feature>
<dbReference type="SUPFAM" id="SSF50998">
    <property type="entry name" value="Quinoprotein alcohol dehydrogenase-like"/>
    <property type="match status" value="1"/>
</dbReference>
<feature type="region of interest" description="Disordered" evidence="19">
    <location>
        <begin position="561"/>
        <end position="587"/>
    </location>
</feature>
<evidence type="ECO:0000256" key="17">
    <source>
        <dbReference type="ARBA" id="ARBA00048659"/>
    </source>
</evidence>
<name>A0A0W0CBX9_CANGB</name>
<evidence type="ECO:0000256" key="14">
    <source>
        <dbReference type="ARBA" id="ARBA00022989"/>
    </source>
</evidence>
<evidence type="ECO:0000256" key="1">
    <source>
        <dbReference type="ARBA" id="ARBA00001946"/>
    </source>
</evidence>
<dbReference type="Proteomes" id="UP000054886">
    <property type="component" value="Unassembled WGS sequence"/>
</dbReference>
<dbReference type="Gene3D" id="3.30.200.20">
    <property type="entry name" value="Phosphorylase Kinase, domain 1"/>
    <property type="match status" value="1"/>
</dbReference>
<sequence length="1036" mass="119326">MGKFWFWPKHDHDNSTFANQDAKDSEQINSSNSLLEEDFSHILTYEGLEIDPTGAIVDYNIDINEVRRKSQLNTVETPKDTIKEYIPEEYVTNQSKVSHSRYTIAQIILVTDVDGNIHALNKNNGELQWTLPGSIFPPLIKVEADASLENEIFIIEPFDDGNIYYADVSGGIQKLPINVKQLALSSPIHLRMNSRMGADNESKIDDRIYISSRRSVMYKIDLLSGKILSKFGFESQHDNQSFYSMHEDDQESDLDNSSFNVLLTRTIYEIRTYTKEGASYNITYSAWDENSIQSSNPQFQMLKSDTNKVDYIPLSDKSIVARNQLNGDMKWRTEIPNIAIGVFEILRDTTNGEHIPIQYPLKDVDVPKPDDIKNQVYFNRVDGSSWYALSGTNYPSLVGSASLINNEQDNNNYSVLGSISGVHTLQNPDYNVFYENNRGVLGLPAMSRNTLLLDPPNSVVDSGLPSDLQPPYIDGSYNDEISEQEMRMQLNRLRNVSHGYYEELMSKLSQIIVLSMLGVFALSTFIFIYSRVTGMPVKHMWWNIVNIFRANNNTITAKKVTEEGGQVEKRKRKRGARGGKKNKKSAFISNNDDELSNRVLQVSDKVLGYGSSGTVVYEGKFQERSVAVKRMLVDFYDIASKEIELLSESDEHPNVVRYYCSEETSKFLYIALELCDSNLEQLIETNNVMRHEQRLKDYELVDILAQITQGIAYLHSLNIIHRDIKPQNILISKSKKRLQKPTTGNGNNKTRIMLSDFGLCKKLDFEQSSFKTNIKNAAGTVGWMAPELLIEDENSNKISVSQEIETIDEVYDPYLRRRLTKAIDIFSLGCVFYYVLSGGSHPFGDKYTREFQIINGKKDFKGLKENMKDKSLVYEAVNILNQLLNHDPSNRPSAEVVLRHPFFWSKAKKLDFLLKVSDRLEIETRDPPSELLTKLENRSRRIIPHHDWCKYLDPEFFENLMKYRKYQKEKVVDLLRAIRNVYHHYNDLPEHIREKMGSIPNGFYDYFSEKYPHLLMEVHFLINKTIKNENLFEEFF</sequence>
<dbReference type="Pfam" id="PF00069">
    <property type="entry name" value="Pkinase"/>
    <property type="match status" value="1"/>
</dbReference>
<dbReference type="GO" id="GO:0034067">
    <property type="term" value="P:protein localization to Golgi apparatus"/>
    <property type="evidence" value="ECO:0007669"/>
    <property type="project" value="EnsemblFungi"/>
</dbReference>
<evidence type="ECO:0000259" key="22">
    <source>
        <dbReference type="PROSITE" id="PS51392"/>
    </source>
</evidence>
<dbReference type="GO" id="GO:0004674">
    <property type="term" value="F:protein serine/threonine kinase activity"/>
    <property type="evidence" value="ECO:0007669"/>
    <property type="project" value="UniProtKB-KW"/>
</dbReference>
<dbReference type="GO" id="GO:1990604">
    <property type="term" value="C:IRE1-TRAF2-ASK1 complex"/>
    <property type="evidence" value="ECO:0007669"/>
    <property type="project" value="TreeGrafter"/>
</dbReference>
<dbReference type="AlphaFoldDB" id="A0A0W0CBX9"/>
<dbReference type="PROSITE" id="PS00108">
    <property type="entry name" value="PROTEIN_KINASE_ST"/>
    <property type="match status" value="1"/>
</dbReference>
<evidence type="ECO:0000313" key="24">
    <source>
        <dbReference type="Proteomes" id="UP000054886"/>
    </source>
</evidence>
<evidence type="ECO:0000256" key="20">
    <source>
        <dbReference type="SAM" id="Phobius"/>
    </source>
</evidence>
<proteinExistence type="predicted"/>
<keyword evidence="13" id="KW-0460">Magnesium</keyword>
<dbReference type="EC" id="2.7.11.1" evidence="3"/>
<dbReference type="Pfam" id="PF06479">
    <property type="entry name" value="Ribonuc_2-5A"/>
    <property type="match status" value="1"/>
</dbReference>
<keyword evidence="12" id="KW-0067">ATP-binding</keyword>
<gene>
    <name evidence="23" type="ORF">AO440_001236</name>
</gene>
<evidence type="ECO:0000256" key="16">
    <source>
        <dbReference type="ARBA" id="ARBA00023180"/>
    </source>
</evidence>
<keyword evidence="10 23" id="KW-0418">Kinase</keyword>
<evidence type="ECO:0000256" key="7">
    <source>
        <dbReference type="ARBA" id="ARBA00022723"/>
    </source>
</evidence>
<dbReference type="GO" id="GO:0016787">
    <property type="term" value="F:hydrolase activity"/>
    <property type="evidence" value="ECO:0007669"/>
    <property type="project" value="UniProtKB-KW"/>
</dbReference>
<feature type="transmembrane region" description="Helical" evidence="20">
    <location>
        <begin position="511"/>
        <end position="530"/>
    </location>
</feature>
<evidence type="ECO:0000256" key="3">
    <source>
        <dbReference type="ARBA" id="ARBA00012513"/>
    </source>
</evidence>
<dbReference type="GO" id="GO:0005634">
    <property type="term" value="C:nucleus"/>
    <property type="evidence" value="ECO:0007669"/>
    <property type="project" value="EnsemblFungi"/>
</dbReference>
<keyword evidence="8" id="KW-0732">Signal</keyword>
<dbReference type="SUPFAM" id="SSF56112">
    <property type="entry name" value="Protein kinase-like (PK-like)"/>
    <property type="match status" value="1"/>
</dbReference>
<dbReference type="CDD" id="cd10422">
    <property type="entry name" value="RNase_Ire1"/>
    <property type="match status" value="1"/>
</dbReference>
<comment type="cofactor">
    <cofactor evidence="1">
        <name>Mg(2+)</name>
        <dbReference type="ChEBI" id="CHEBI:18420"/>
    </cofactor>
</comment>
<dbReference type="GO" id="GO:0042802">
    <property type="term" value="F:identical protein binding"/>
    <property type="evidence" value="ECO:0007669"/>
    <property type="project" value="EnsemblFungi"/>
</dbReference>
<evidence type="ECO:0000256" key="12">
    <source>
        <dbReference type="ARBA" id="ARBA00022840"/>
    </source>
</evidence>
<dbReference type="PANTHER" id="PTHR13954:SF6">
    <property type="entry name" value="NON-SPECIFIC SERINE_THREONINE PROTEIN KINASE"/>
    <property type="match status" value="1"/>
</dbReference>
<dbReference type="Gene3D" id="1.10.510.10">
    <property type="entry name" value="Transferase(Phosphotransferase) domain 1"/>
    <property type="match status" value="1"/>
</dbReference>
<dbReference type="FunFam" id="1.10.510.10:FF:000572">
    <property type="entry name" value="Serine/threonine-protein kinase/endoribonuclease IRE1"/>
    <property type="match status" value="1"/>
</dbReference>
<dbReference type="SMART" id="SM00564">
    <property type="entry name" value="PQQ"/>
    <property type="match status" value="3"/>
</dbReference>
<dbReference type="InterPro" id="IPR045133">
    <property type="entry name" value="IRE1/2-like"/>
</dbReference>
<comment type="caution">
    <text evidence="23">The sequence shown here is derived from an EMBL/GenBank/DDBJ whole genome shotgun (WGS) entry which is preliminary data.</text>
</comment>
<dbReference type="GO" id="GO:0051082">
    <property type="term" value="F:unfolded protein binding"/>
    <property type="evidence" value="ECO:0007669"/>
    <property type="project" value="EnsemblFungi"/>
</dbReference>
<dbReference type="SMART" id="SM00580">
    <property type="entry name" value="PUG"/>
    <property type="match status" value="1"/>
</dbReference>
<evidence type="ECO:0000256" key="11">
    <source>
        <dbReference type="ARBA" id="ARBA00022801"/>
    </source>
</evidence>
<keyword evidence="9" id="KW-0547">Nucleotide-binding</keyword>
<dbReference type="Gene3D" id="2.130.10.10">
    <property type="entry name" value="YVTN repeat-like/Quinoprotein amine dehydrogenase"/>
    <property type="match status" value="1"/>
</dbReference>
<evidence type="ECO:0000256" key="10">
    <source>
        <dbReference type="ARBA" id="ARBA00022777"/>
    </source>
</evidence>
<keyword evidence="7" id="KW-0479">Metal-binding</keyword>
<dbReference type="GO" id="GO:0070059">
    <property type="term" value="P:intrinsic apoptotic signaling pathway in response to endoplasmic reticulum stress"/>
    <property type="evidence" value="ECO:0007669"/>
    <property type="project" value="TreeGrafter"/>
</dbReference>
<dbReference type="InterPro" id="IPR000719">
    <property type="entry name" value="Prot_kinase_dom"/>
</dbReference>
<dbReference type="Gene3D" id="1.20.1440.180">
    <property type="entry name" value="KEN domain"/>
    <property type="match status" value="1"/>
</dbReference>
<dbReference type="PANTHER" id="PTHR13954">
    <property type="entry name" value="IRE1-RELATED"/>
    <property type="match status" value="1"/>
</dbReference>
<dbReference type="GO" id="GO:0046872">
    <property type="term" value="F:metal ion binding"/>
    <property type="evidence" value="ECO:0007669"/>
    <property type="project" value="UniProtKB-KW"/>
</dbReference>
<protein>
    <recommendedName>
        <fullName evidence="3">non-specific serine/threonine protein kinase</fullName>
        <ecNumber evidence="3">2.7.11.1</ecNumber>
    </recommendedName>
</protein>
<reference evidence="23 24" key="1">
    <citation type="submission" date="2015-10" db="EMBL/GenBank/DDBJ databases">
        <title>Draft genomes sequences of Candida glabrata isolates 1A, 1B, 2A, 2B, 3A and 3B.</title>
        <authorList>
            <person name="Haavelsrud O.E."/>
            <person name="Gaustad P."/>
        </authorList>
    </citation>
    <scope>NUCLEOTIDE SEQUENCE [LARGE SCALE GENOMIC DNA]</scope>
    <source>
        <strain evidence="23">910700640</strain>
    </source>
</reference>
<evidence type="ECO:0000256" key="15">
    <source>
        <dbReference type="ARBA" id="ARBA00023136"/>
    </source>
</evidence>
<evidence type="ECO:0000256" key="19">
    <source>
        <dbReference type="SAM" id="MobiDB-lite"/>
    </source>
</evidence>